<dbReference type="InterPro" id="IPR006860">
    <property type="entry name" value="FecR"/>
</dbReference>
<feature type="transmembrane region" description="Helical" evidence="1">
    <location>
        <begin position="96"/>
        <end position="113"/>
    </location>
</feature>
<proteinExistence type="predicted"/>
<dbReference type="PANTHER" id="PTHR30273:SF2">
    <property type="entry name" value="PROTEIN FECR"/>
    <property type="match status" value="1"/>
</dbReference>
<keyword evidence="1" id="KW-1133">Transmembrane helix</keyword>
<dbReference type="Gene3D" id="3.55.50.30">
    <property type="match status" value="1"/>
</dbReference>
<name>A0A1T5P7Z5_9BACT</name>
<dbReference type="Pfam" id="PF04773">
    <property type="entry name" value="FecR"/>
    <property type="match status" value="1"/>
</dbReference>
<accession>A0A1T5P7Z5</accession>
<organism evidence="4 5">
    <name type="scientific">Chitinophaga ginsengisegetis</name>
    <dbReference type="NCBI Taxonomy" id="393003"/>
    <lineage>
        <taxon>Bacteria</taxon>
        <taxon>Pseudomonadati</taxon>
        <taxon>Bacteroidota</taxon>
        <taxon>Chitinophagia</taxon>
        <taxon>Chitinophagales</taxon>
        <taxon>Chitinophagaceae</taxon>
        <taxon>Chitinophaga</taxon>
    </lineage>
</organism>
<dbReference type="AlphaFoldDB" id="A0A1T5P7Z5"/>
<keyword evidence="5" id="KW-1185">Reference proteome</keyword>
<protein>
    <submittedName>
        <fullName evidence="4">FecR family protein</fullName>
    </submittedName>
</protein>
<dbReference type="EMBL" id="FUZZ01000004">
    <property type="protein sequence ID" value="SKD08802.1"/>
    <property type="molecule type" value="Genomic_DNA"/>
</dbReference>
<dbReference type="Gene3D" id="2.60.120.1440">
    <property type="match status" value="1"/>
</dbReference>
<evidence type="ECO:0000256" key="1">
    <source>
        <dbReference type="SAM" id="Phobius"/>
    </source>
</evidence>
<dbReference type="Pfam" id="PF16344">
    <property type="entry name" value="FecR_C"/>
    <property type="match status" value="1"/>
</dbReference>
<evidence type="ECO:0000313" key="4">
    <source>
        <dbReference type="EMBL" id="SKD08802.1"/>
    </source>
</evidence>
<evidence type="ECO:0000259" key="2">
    <source>
        <dbReference type="Pfam" id="PF04773"/>
    </source>
</evidence>
<feature type="domain" description="Protein FecR C-terminal" evidence="3">
    <location>
        <begin position="259"/>
        <end position="324"/>
    </location>
</feature>
<sequence length="327" mass="36782">MNNQTDIDIVIRYLEDPDNEQHKMQLNEWIQQDAGNLDIFLDMKGMWHGDPLPAASAFDTQGQWQALDTMLDKVPVAAALPAQKKNTRVIRMNRRYWWAAAAVLLIAGTWTWLGPGGYKTYATAQQQDSLRLPDGSMLYLNAHTQVRYARGFGKDNRQIKIDKGEAFFDVTKNDALPFIVNAPEVEVQVLGTAFNVKAANSGVKVFVQSGKVSAAYKGTEKKVILTPGVEASLKHNGSEIDTRTHKKNNNILAWKTRTLTFDDTPLTEVADALEDFYNVQIKISNQQLADKKLLATFPNMSLDEVLDIMRKTLQINISHKNDLVDIY</sequence>
<evidence type="ECO:0000259" key="3">
    <source>
        <dbReference type="Pfam" id="PF16344"/>
    </source>
</evidence>
<keyword evidence="1" id="KW-0472">Membrane</keyword>
<dbReference type="GO" id="GO:0016989">
    <property type="term" value="F:sigma factor antagonist activity"/>
    <property type="evidence" value="ECO:0007669"/>
    <property type="project" value="TreeGrafter"/>
</dbReference>
<keyword evidence="1" id="KW-0812">Transmembrane</keyword>
<dbReference type="PIRSF" id="PIRSF018266">
    <property type="entry name" value="FecR"/>
    <property type="match status" value="1"/>
</dbReference>
<reference evidence="4 5" key="1">
    <citation type="submission" date="2017-02" db="EMBL/GenBank/DDBJ databases">
        <authorList>
            <person name="Peterson S.W."/>
        </authorList>
    </citation>
    <scope>NUCLEOTIDE SEQUENCE [LARGE SCALE GENOMIC DNA]</scope>
    <source>
        <strain evidence="4 5">DSM 18108</strain>
    </source>
</reference>
<dbReference type="InterPro" id="IPR012373">
    <property type="entry name" value="Ferrdict_sens_TM"/>
</dbReference>
<dbReference type="STRING" id="393003.SAMN05660461_4679"/>
<gene>
    <name evidence="4" type="ORF">SAMN05660461_4679</name>
</gene>
<evidence type="ECO:0000313" key="5">
    <source>
        <dbReference type="Proteomes" id="UP000190166"/>
    </source>
</evidence>
<dbReference type="PANTHER" id="PTHR30273">
    <property type="entry name" value="PERIPLASMIC SIGNAL SENSOR AND SIGMA FACTOR ACTIVATOR FECR-RELATED"/>
    <property type="match status" value="1"/>
</dbReference>
<feature type="domain" description="FecR protein" evidence="2">
    <location>
        <begin position="120"/>
        <end position="212"/>
    </location>
</feature>
<dbReference type="InterPro" id="IPR032508">
    <property type="entry name" value="FecR_C"/>
</dbReference>
<dbReference type="RefSeq" id="WP_079471964.1">
    <property type="nucleotide sequence ID" value="NZ_FUZZ01000004.1"/>
</dbReference>
<dbReference type="Proteomes" id="UP000190166">
    <property type="component" value="Unassembled WGS sequence"/>
</dbReference>